<feature type="transmembrane region" description="Helical" evidence="7">
    <location>
        <begin position="191"/>
        <end position="211"/>
    </location>
</feature>
<evidence type="ECO:0000256" key="5">
    <source>
        <dbReference type="ARBA" id="ARBA00022989"/>
    </source>
</evidence>
<reference evidence="9 10" key="1">
    <citation type="submission" date="2019-01" db="EMBL/GenBank/DDBJ databases">
        <title>Ktedonosporobacter rubrisoli SCAWS-G2.</title>
        <authorList>
            <person name="Huang Y."/>
            <person name="Yan B."/>
        </authorList>
    </citation>
    <scope>NUCLEOTIDE SEQUENCE [LARGE SCALE GENOMIC DNA]</scope>
    <source>
        <strain evidence="9 10">SCAWS-G2</strain>
    </source>
</reference>
<evidence type="ECO:0000256" key="4">
    <source>
        <dbReference type="ARBA" id="ARBA00022692"/>
    </source>
</evidence>
<dbReference type="GO" id="GO:0005886">
    <property type="term" value="C:plasma membrane"/>
    <property type="evidence" value="ECO:0007669"/>
    <property type="project" value="UniProtKB-SubCell"/>
</dbReference>
<dbReference type="SUPFAM" id="SSF103481">
    <property type="entry name" value="Multidrug resistance efflux transporter EmrE"/>
    <property type="match status" value="2"/>
</dbReference>
<keyword evidence="3" id="KW-1003">Cell membrane</keyword>
<feature type="transmembrane region" description="Helical" evidence="7">
    <location>
        <begin position="251"/>
        <end position="273"/>
    </location>
</feature>
<keyword evidence="10" id="KW-1185">Reference proteome</keyword>
<evidence type="ECO:0000256" key="2">
    <source>
        <dbReference type="ARBA" id="ARBA00007362"/>
    </source>
</evidence>
<gene>
    <name evidence="9" type="ORF">EPA93_09995</name>
</gene>
<keyword evidence="5 7" id="KW-1133">Transmembrane helix</keyword>
<feature type="transmembrane region" description="Helical" evidence="7">
    <location>
        <begin position="223"/>
        <end position="244"/>
    </location>
</feature>
<feature type="transmembrane region" description="Helical" evidence="7">
    <location>
        <begin position="102"/>
        <end position="121"/>
    </location>
</feature>
<dbReference type="EMBL" id="CP035758">
    <property type="protein sequence ID" value="QBD76320.1"/>
    <property type="molecule type" value="Genomic_DNA"/>
</dbReference>
<evidence type="ECO:0000256" key="3">
    <source>
        <dbReference type="ARBA" id="ARBA00022475"/>
    </source>
</evidence>
<sequence length="301" mass="32614">MSSRSSKSVALPWSFLILANALWATGFAASKFALEGLSVTMMLVLRLGLAAIFLLPILIFQLRTARLTRRDIPQLAQMTLTGFFINKLLEFGGLALSTAADVALLITAETIFTSALAWLLLHEPFKKSTLLALLLGLIGVYLVVGQGLIPVLPAGGGLNRIIGDLLVILSLVFEAFTTVRGKTLLTKHSPYLITSAAIVGSTVFWIPIAGWEVWHTGWPHMNGNIWLSVLWLAIMTTFAAYLLWFQGLSKLGGVLASSTLLVQPLLGTLLAVLLLHEHLTLFTIIGGILIVISVSLLMKFE</sequence>
<accession>A0A4P6JMN2</accession>
<proteinExistence type="inferred from homology"/>
<keyword evidence="6 7" id="KW-0472">Membrane</keyword>
<comment type="subcellular location">
    <subcellularLocation>
        <location evidence="1">Cell membrane</location>
        <topology evidence="1">Multi-pass membrane protein</topology>
    </subcellularLocation>
</comment>
<feature type="transmembrane region" description="Helical" evidence="7">
    <location>
        <begin position="75"/>
        <end position="96"/>
    </location>
</feature>
<dbReference type="AlphaFoldDB" id="A0A4P6JMN2"/>
<dbReference type="OrthoDB" id="151205at2"/>
<dbReference type="PANTHER" id="PTHR32322:SF18">
    <property type="entry name" value="S-ADENOSYLMETHIONINE_S-ADENOSYLHOMOCYSTEINE TRANSPORTER"/>
    <property type="match status" value="1"/>
</dbReference>
<feature type="transmembrane region" description="Helical" evidence="7">
    <location>
        <begin position="44"/>
        <end position="63"/>
    </location>
</feature>
<feature type="transmembrane region" description="Helical" evidence="7">
    <location>
        <begin position="279"/>
        <end position="298"/>
    </location>
</feature>
<name>A0A4P6JMN2_KTERU</name>
<keyword evidence="4 7" id="KW-0812">Transmembrane</keyword>
<evidence type="ECO:0000256" key="7">
    <source>
        <dbReference type="SAM" id="Phobius"/>
    </source>
</evidence>
<evidence type="ECO:0000259" key="8">
    <source>
        <dbReference type="Pfam" id="PF00892"/>
    </source>
</evidence>
<dbReference type="Proteomes" id="UP000290365">
    <property type="component" value="Chromosome"/>
</dbReference>
<feature type="domain" description="EamA" evidence="8">
    <location>
        <begin position="15"/>
        <end position="144"/>
    </location>
</feature>
<feature type="transmembrane region" description="Helical" evidence="7">
    <location>
        <begin position="128"/>
        <end position="149"/>
    </location>
</feature>
<dbReference type="RefSeq" id="WP_129886994.1">
    <property type="nucleotide sequence ID" value="NZ_CP035758.1"/>
</dbReference>
<evidence type="ECO:0000313" key="9">
    <source>
        <dbReference type="EMBL" id="QBD76320.1"/>
    </source>
</evidence>
<evidence type="ECO:0000313" key="10">
    <source>
        <dbReference type="Proteomes" id="UP000290365"/>
    </source>
</evidence>
<dbReference type="InterPro" id="IPR037185">
    <property type="entry name" value="EmrE-like"/>
</dbReference>
<evidence type="ECO:0000256" key="6">
    <source>
        <dbReference type="ARBA" id="ARBA00023136"/>
    </source>
</evidence>
<organism evidence="9 10">
    <name type="scientific">Ktedonosporobacter rubrisoli</name>
    <dbReference type="NCBI Taxonomy" id="2509675"/>
    <lineage>
        <taxon>Bacteria</taxon>
        <taxon>Bacillati</taxon>
        <taxon>Chloroflexota</taxon>
        <taxon>Ktedonobacteria</taxon>
        <taxon>Ktedonobacterales</taxon>
        <taxon>Ktedonosporobacteraceae</taxon>
        <taxon>Ktedonosporobacter</taxon>
    </lineage>
</organism>
<comment type="similarity">
    <text evidence="2">Belongs to the EamA transporter family.</text>
</comment>
<dbReference type="Pfam" id="PF00892">
    <property type="entry name" value="EamA"/>
    <property type="match status" value="2"/>
</dbReference>
<feature type="transmembrane region" description="Helical" evidence="7">
    <location>
        <begin position="161"/>
        <end position="179"/>
    </location>
</feature>
<dbReference type="InterPro" id="IPR000620">
    <property type="entry name" value="EamA_dom"/>
</dbReference>
<evidence type="ECO:0000256" key="1">
    <source>
        <dbReference type="ARBA" id="ARBA00004651"/>
    </source>
</evidence>
<dbReference type="PANTHER" id="PTHR32322">
    <property type="entry name" value="INNER MEMBRANE TRANSPORTER"/>
    <property type="match status" value="1"/>
</dbReference>
<dbReference type="InterPro" id="IPR050638">
    <property type="entry name" value="AA-Vitamin_Transporters"/>
</dbReference>
<dbReference type="KEGG" id="kbs:EPA93_09995"/>
<feature type="domain" description="EamA" evidence="8">
    <location>
        <begin position="162"/>
        <end position="297"/>
    </location>
</feature>
<protein>
    <submittedName>
        <fullName evidence="9">DMT family transporter</fullName>
    </submittedName>
</protein>